<keyword evidence="1" id="KW-0175">Coiled coil</keyword>
<dbReference type="RefSeq" id="WP_310943996.1">
    <property type="nucleotide sequence ID" value="NZ_JARUIS010000020.1"/>
</dbReference>
<evidence type="ECO:0000313" key="3">
    <source>
        <dbReference type="Proteomes" id="UP001182303"/>
    </source>
</evidence>
<name>A0AAE4FLD1_CLOSG</name>
<organism evidence="2 3">
    <name type="scientific">Clostridium sporogenes</name>
    <dbReference type="NCBI Taxonomy" id="1509"/>
    <lineage>
        <taxon>Bacteria</taxon>
        <taxon>Bacillati</taxon>
        <taxon>Bacillota</taxon>
        <taxon>Clostridia</taxon>
        <taxon>Eubacteriales</taxon>
        <taxon>Clostridiaceae</taxon>
        <taxon>Clostridium</taxon>
    </lineage>
</organism>
<comment type="caution">
    <text evidence="2">The sequence shown here is derived from an EMBL/GenBank/DDBJ whole genome shotgun (WGS) entry which is preliminary data.</text>
</comment>
<dbReference type="EMBL" id="JARUIS010000020">
    <property type="protein sequence ID" value="MDS1004424.1"/>
    <property type="molecule type" value="Genomic_DNA"/>
</dbReference>
<evidence type="ECO:0000256" key="1">
    <source>
        <dbReference type="SAM" id="Coils"/>
    </source>
</evidence>
<feature type="coiled-coil region" evidence="1">
    <location>
        <begin position="5"/>
        <end position="36"/>
    </location>
</feature>
<dbReference type="Proteomes" id="UP001182303">
    <property type="component" value="Unassembled WGS sequence"/>
</dbReference>
<dbReference type="AlphaFoldDB" id="A0AAE4FLD1"/>
<gene>
    <name evidence="2" type="ORF">P9J83_13065</name>
</gene>
<accession>A0AAE4FLD1</accession>
<sequence length="109" mass="13063">MDSKLVDYINKLEKENLELKKQLEETQKDMMSWNNLRTLINNSLSELNETRGPYSYLIRHVESGINMIVRATFNLKFIKDIDETNYKQSKEFTEMVLDYVKRNFVKGKY</sequence>
<proteinExistence type="predicted"/>
<evidence type="ECO:0000313" key="2">
    <source>
        <dbReference type="EMBL" id="MDS1004424.1"/>
    </source>
</evidence>
<reference evidence="2" key="1">
    <citation type="submission" date="2023-04" db="EMBL/GenBank/DDBJ databases">
        <title>Assessment of the microbiological origin of a defect in Grana Padano cheese.</title>
        <authorList>
            <person name="Zago M."/>
            <person name="Rossetti L."/>
            <person name="Bonvini B."/>
            <person name="Carminati D."/>
            <person name="Giraffa G."/>
        </authorList>
    </citation>
    <scope>NUCLEOTIDE SEQUENCE</scope>
    <source>
        <strain evidence="2">4990</strain>
    </source>
</reference>
<protein>
    <submittedName>
        <fullName evidence="2">Uncharacterized protein</fullName>
    </submittedName>
</protein>